<dbReference type="PANTHER" id="PTHR11274:SF0">
    <property type="entry name" value="GENERAL TRANSCRIPTION AND DNA REPAIR FACTOR IIH HELICASE SUBUNIT XPB"/>
    <property type="match status" value="1"/>
</dbReference>
<evidence type="ECO:0000256" key="3">
    <source>
        <dbReference type="ARBA" id="ARBA00022806"/>
    </source>
</evidence>
<evidence type="ECO:0000256" key="2">
    <source>
        <dbReference type="ARBA" id="ARBA00022801"/>
    </source>
</evidence>
<dbReference type="GO" id="GO:0005524">
    <property type="term" value="F:ATP binding"/>
    <property type="evidence" value="ECO:0007669"/>
    <property type="project" value="UniProtKB-KW"/>
</dbReference>
<keyword evidence="3" id="KW-0347">Helicase</keyword>
<dbReference type="GO" id="GO:0004386">
    <property type="term" value="F:helicase activity"/>
    <property type="evidence" value="ECO:0007669"/>
    <property type="project" value="UniProtKB-KW"/>
</dbReference>
<dbReference type="InterPro" id="IPR027417">
    <property type="entry name" value="P-loop_NTPase"/>
</dbReference>
<reference evidence="6" key="1">
    <citation type="journal article" date="2020" name="Nature">
        <title>Giant virus diversity and host interactions through global metagenomics.</title>
        <authorList>
            <person name="Schulz F."/>
            <person name="Roux S."/>
            <person name="Paez-Espino D."/>
            <person name="Jungbluth S."/>
            <person name="Walsh D.A."/>
            <person name="Denef V.J."/>
            <person name="McMahon K.D."/>
            <person name="Konstantinidis K.T."/>
            <person name="Eloe-Fadrosh E.A."/>
            <person name="Kyrpides N.C."/>
            <person name="Woyke T."/>
        </authorList>
    </citation>
    <scope>NUCLEOTIDE SEQUENCE</scope>
    <source>
        <strain evidence="6">GVMAG-M-3300023174-176</strain>
    </source>
</reference>
<feature type="domain" description="Helicase ATP-binding" evidence="5">
    <location>
        <begin position="103"/>
        <end position="254"/>
    </location>
</feature>
<organism evidence="6">
    <name type="scientific">viral metagenome</name>
    <dbReference type="NCBI Taxonomy" id="1070528"/>
    <lineage>
        <taxon>unclassified sequences</taxon>
        <taxon>metagenomes</taxon>
        <taxon>organismal metagenomes</taxon>
    </lineage>
</organism>
<dbReference type="InterPro" id="IPR014001">
    <property type="entry name" value="Helicase_ATP-bd"/>
</dbReference>
<dbReference type="PANTHER" id="PTHR11274">
    <property type="entry name" value="RAD25/XP-B DNA REPAIR HELICASE"/>
    <property type="match status" value="1"/>
</dbReference>
<dbReference type="AlphaFoldDB" id="A0A6C0DGZ7"/>
<name>A0A6C0DGZ7_9ZZZZ</name>
<dbReference type="GO" id="GO:0003677">
    <property type="term" value="F:DNA binding"/>
    <property type="evidence" value="ECO:0007669"/>
    <property type="project" value="InterPro"/>
</dbReference>
<sequence>MSNPNKVLTSKGYSILKESLTKDQVKQIEEELTVKPRTLQKFAAAVPEFKIYAESSARYYLPRAWAADIYGSPEAVTVKPGVPLPPTVTFQGTPYPYQQEIIDKFVDQGANGLICVPCGRGKTFMALAIAVRLGKRALIVVDKEFLMNQWKGEIERYLVGARVGILQGSKAELDPALFDITICMIQTVCLHEFKIGTFDGYGFTIFDECHHLGAQYFSGVLRKIQTPHMLGLSATPDRDDGLTKVFEYFLGKPVYQEKTREPDPTVQVKALWYRNDDPAYADSPLDWRGQLVTARLMTQVVTCKARTEFVLGHLKELVTDPRRKVLVLSERRDHLAELDAGLPPATSRGYYVGGMKQADLDRNAETCQVLLATYAMASEAMNIKALNAMIMASPRKKVEQSTGRILRTTVDKRVIEPLIIDVIDQHETYVRQWQLRQRYYKKCAYSIEHVGKQVKEDRGKPAPVAENCLIVL</sequence>
<dbReference type="PROSITE" id="PS51192">
    <property type="entry name" value="HELICASE_ATP_BIND_1"/>
    <property type="match status" value="1"/>
</dbReference>
<dbReference type="CDD" id="cd17926">
    <property type="entry name" value="DEXHc_RE"/>
    <property type="match status" value="1"/>
</dbReference>
<evidence type="ECO:0000313" key="6">
    <source>
        <dbReference type="EMBL" id="QHT15662.1"/>
    </source>
</evidence>
<evidence type="ECO:0000256" key="1">
    <source>
        <dbReference type="ARBA" id="ARBA00022741"/>
    </source>
</evidence>
<dbReference type="SUPFAM" id="SSF52540">
    <property type="entry name" value="P-loop containing nucleoside triphosphate hydrolases"/>
    <property type="match status" value="2"/>
</dbReference>
<evidence type="ECO:0000256" key="4">
    <source>
        <dbReference type="ARBA" id="ARBA00022840"/>
    </source>
</evidence>
<keyword evidence="4" id="KW-0067">ATP-binding</keyword>
<dbReference type="SMART" id="SM00487">
    <property type="entry name" value="DEXDc"/>
    <property type="match status" value="1"/>
</dbReference>
<dbReference type="InterPro" id="IPR006935">
    <property type="entry name" value="Helicase/UvrB_N"/>
</dbReference>
<dbReference type="InterPro" id="IPR050615">
    <property type="entry name" value="ATP-dep_DNA_Helicase"/>
</dbReference>
<dbReference type="Gene3D" id="3.40.50.300">
    <property type="entry name" value="P-loop containing nucleotide triphosphate hydrolases"/>
    <property type="match status" value="2"/>
</dbReference>
<dbReference type="GO" id="GO:0016787">
    <property type="term" value="F:hydrolase activity"/>
    <property type="evidence" value="ECO:0007669"/>
    <property type="project" value="UniProtKB-KW"/>
</dbReference>
<keyword evidence="2" id="KW-0378">Hydrolase</keyword>
<dbReference type="Pfam" id="PF04851">
    <property type="entry name" value="ResIII"/>
    <property type="match status" value="1"/>
</dbReference>
<evidence type="ECO:0000259" key="5">
    <source>
        <dbReference type="PROSITE" id="PS51192"/>
    </source>
</evidence>
<keyword evidence="1" id="KW-0547">Nucleotide-binding</keyword>
<protein>
    <recommendedName>
        <fullName evidence="5">Helicase ATP-binding domain-containing protein</fullName>
    </recommendedName>
</protein>
<accession>A0A6C0DGZ7</accession>
<dbReference type="EMBL" id="MN739613">
    <property type="protein sequence ID" value="QHT15662.1"/>
    <property type="molecule type" value="Genomic_DNA"/>
</dbReference>
<proteinExistence type="predicted"/>